<name>A0AAW9JWV0_CARML</name>
<keyword evidence="2" id="KW-0732">Signal</keyword>
<feature type="domain" description="MucBP" evidence="3">
    <location>
        <begin position="987"/>
        <end position="1049"/>
    </location>
</feature>
<dbReference type="RefSeq" id="WP_322809418.1">
    <property type="nucleotide sequence ID" value="NZ_JAVBVO010000004.1"/>
</dbReference>
<feature type="domain" description="MucBP" evidence="3">
    <location>
        <begin position="760"/>
        <end position="827"/>
    </location>
</feature>
<feature type="domain" description="MucBP" evidence="3">
    <location>
        <begin position="914"/>
        <end position="981"/>
    </location>
</feature>
<feature type="domain" description="MucBP" evidence="3">
    <location>
        <begin position="536"/>
        <end position="600"/>
    </location>
</feature>
<dbReference type="Gene3D" id="3.10.20.320">
    <property type="entry name" value="Putative peptidoglycan bound protein (lpxtg motif)"/>
    <property type="match status" value="11"/>
</dbReference>
<feature type="domain" description="MucBP" evidence="3">
    <location>
        <begin position="836"/>
        <end position="904"/>
    </location>
</feature>
<evidence type="ECO:0000313" key="5">
    <source>
        <dbReference type="Proteomes" id="UP001290462"/>
    </source>
</evidence>
<proteinExistence type="predicted"/>
<gene>
    <name evidence="4" type="ORF">RAK27_14015</name>
</gene>
<dbReference type="Proteomes" id="UP001290462">
    <property type="component" value="Unassembled WGS sequence"/>
</dbReference>
<organism evidence="4 5">
    <name type="scientific">Carnobacterium maltaromaticum</name>
    <name type="common">Carnobacterium piscicola</name>
    <dbReference type="NCBI Taxonomy" id="2751"/>
    <lineage>
        <taxon>Bacteria</taxon>
        <taxon>Bacillati</taxon>
        <taxon>Bacillota</taxon>
        <taxon>Bacilli</taxon>
        <taxon>Lactobacillales</taxon>
        <taxon>Carnobacteriaceae</taxon>
        <taxon>Carnobacterium</taxon>
    </lineage>
</organism>
<feature type="domain" description="MucBP" evidence="3">
    <location>
        <begin position="1194"/>
        <end position="1256"/>
    </location>
</feature>
<feature type="chain" id="PRO_5043432285" evidence="2">
    <location>
        <begin position="31"/>
        <end position="1426"/>
    </location>
</feature>
<feature type="domain" description="MucBP" evidence="3">
    <location>
        <begin position="389"/>
        <end position="449"/>
    </location>
</feature>
<dbReference type="EMBL" id="JAVBVO010000004">
    <property type="protein sequence ID" value="MDZ5759774.1"/>
    <property type="molecule type" value="Genomic_DNA"/>
</dbReference>
<feature type="domain" description="MucBP" evidence="3">
    <location>
        <begin position="1283"/>
        <end position="1350"/>
    </location>
</feature>
<comment type="caution">
    <text evidence="4">The sequence shown here is derived from an EMBL/GenBank/DDBJ whole genome shotgun (WGS) entry which is preliminary data.</text>
</comment>
<feature type="signal peptide" evidence="2">
    <location>
        <begin position="1"/>
        <end position="30"/>
    </location>
</feature>
<protein>
    <submittedName>
        <fullName evidence="4">MucBP domain-containing protein</fullName>
    </submittedName>
</protein>
<evidence type="ECO:0000313" key="4">
    <source>
        <dbReference type="EMBL" id="MDZ5759774.1"/>
    </source>
</evidence>
<evidence type="ECO:0000256" key="2">
    <source>
        <dbReference type="SAM" id="SignalP"/>
    </source>
</evidence>
<feature type="domain" description="MucBP" evidence="3">
    <location>
        <begin position="1126"/>
        <end position="1185"/>
    </location>
</feature>
<feature type="domain" description="MucBP" evidence="3">
    <location>
        <begin position="686"/>
        <end position="750"/>
    </location>
</feature>
<reference evidence="4" key="1">
    <citation type="submission" date="2023-08" db="EMBL/GenBank/DDBJ databases">
        <title>Genomic characterization of piscicolin 126 produced by Carnobacterium maltaromaticum CM22 strain isolated from salmon (Salmo salar).</title>
        <authorList>
            <person name="Gonzalez-Gragera E."/>
            <person name="Garcia-Lopez J.D."/>
            <person name="Teso-Perez C."/>
            <person name="Gimenez-Hernandez I."/>
            <person name="Peralta-Sanchez J.M."/>
            <person name="Valdivia E."/>
            <person name="Montalban-Lopez M."/>
            <person name="Martin-Platero A.M."/>
            <person name="Banos A."/>
            <person name="Martinez-Bueno M."/>
        </authorList>
    </citation>
    <scope>NUCLEOTIDE SEQUENCE</scope>
    <source>
        <strain evidence="4">CM22</strain>
    </source>
</reference>
<feature type="domain" description="MucBP" evidence="3">
    <location>
        <begin position="1362"/>
        <end position="1423"/>
    </location>
</feature>
<feature type="domain" description="MucBP" evidence="3">
    <location>
        <begin position="610"/>
        <end position="677"/>
    </location>
</feature>
<evidence type="ECO:0000256" key="1">
    <source>
        <dbReference type="ARBA" id="ARBA00022737"/>
    </source>
</evidence>
<accession>A0AAW9JWV0</accession>
<keyword evidence="1" id="KW-0677">Repeat</keyword>
<evidence type="ECO:0000259" key="3">
    <source>
        <dbReference type="Pfam" id="PF06458"/>
    </source>
</evidence>
<dbReference type="Pfam" id="PF06458">
    <property type="entry name" value="MucBP"/>
    <property type="match status" value="14"/>
</dbReference>
<feature type="domain" description="MucBP" evidence="3">
    <location>
        <begin position="460"/>
        <end position="527"/>
    </location>
</feature>
<dbReference type="InterPro" id="IPR009459">
    <property type="entry name" value="MucBP_dom"/>
</dbReference>
<sequence length="1426" mass="156262">MNTKKSNISMNFLLIGILFYLALLAPTASAAPIATEGLIDVGEDLQLSYYFGKKPGNVEIEPNRVQVANVNFLTKGKRVEHLYQNGSNKGTISIGFSGANSYVDPTNITVRSITGGGINSAITATYTANYAGNQFEITSTLTPRGNNIIVSDTIKNISGKDLKNVWIARSYDTMLDGNDAVPVKYLGSNNGLYIAQNDSKLSYNFHMPIGPEGWAADQYNRQIVPAVFSTPTNLGQASLNKPAGDIAFSNGDSGIFMKWSPKDFPKDSSREIGYIVGVTPENVDAPEVTVARESFEYLGGDYDLRGTVLSKDPSVTDMKMYYQVDRESPKEFKNVANSPLGSALSWSTVIPESELTGGYPKQISVYAIDSNGYYSDAKTVDLTEPKSQPVTVKYLNQEGKLLKETKITGRYGESYEAEVLDFPNYTVENQPENSIGTISNKPQEVVIKYVGQYVGETNGKVTARYVNQNGKEITAAVTASGNGLFGSPYTTEQKDIEHYEFVGIDAEGATKNGFYTDSIQTVTFIYQGKNLGEKGKITVEYQNQEGKLLGEDFIIGRYGDSYDVSEKLLKEFRYYTRDPLPNNSKGTITDQPQKVIITYTGEPFGNSSGKVTVKYINQNGDEIADAIQANGSGLFGGSYTTEQKKIPNYEFKEVDSSNSGATGFYTESPQTVIYKYQGKEVGETGKITVEYRNQEGKLLDQAFITGRYGDIYDVSLNHLKEFDYYTRDTLPTNAKGTINNQPQTVIVTYTGKQVGNAQGKVKAKYINQEGLEISTAEDATGSGLFGSPYTTEQKEIPNYEFKEIDSSGAKQTGVYKEAPQMVVYKYKGKSVGENGKITIEYRNQVGALLGTEFIIGSYGDKYDIERDNDGALVKNFDHYTINSLPENKKGLVSNEPQLITVTYTGELVGEDKGKVTATYVNQAGEVLSEATKANGDGRFGSPYTTEQKEIANYDFTGVGPTGAPQNGTYSMNPQTVIFKYTGQKGGNIIVKYVNQSNKELKTEVLKGNVGNAATINPPTTGLFSNYNLIPNQNLVATFSPEEQVITVNYDGKPAKPLIVKHLGTDGYVFSSEVIANKKYGDSYQLEPSEQDGYSFDRVVGNKNGTYSNENQQVTFYYKKIPVQTGTITVKYLEVNTGKVLAPSIKLTGVVGDGYSTTAKEIKGYVTPTDQSGTFQEGFKDVIYEYAKEPILGANITVKYVDKYGKAIKVLGQKIIPGGIIGTQVPVEVVTPTLGYRIISSKPDQTSLKYQAYKQVITCTVAMGLTTSGRAEVRKAAPSSSGATIRYVNDSDPENASEIAPSLSVSGFVGENIWQPNYLPEFIEDYELVSDIESFNTELFGDESKIINVVYHFAPTTDMKKEVKIKIVDASGDLLKTVTQVVTVGEAYTIEVPVIEGYNYQEDTSINLTGTWEDGMPEEYTLTYDLI</sequence>
<feature type="domain" description="MucBP" evidence="3">
    <location>
        <begin position="1057"/>
        <end position="1118"/>
    </location>
</feature>